<evidence type="ECO:0000256" key="15">
    <source>
        <dbReference type="ARBA" id="ARBA00023137"/>
    </source>
</evidence>
<keyword evidence="28" id="KW-1185">Reference proteome</keyword>
<keyword evidence="10" id="KW-0519">Myristate</keyword>
<evidence type="ECO:0000313" key="27">
    <source>
        <dbReference type="EMBL" id="KAG7316630.1"/>
    </source>
</evidence>
<proteinExistence type="inferred from homology"/>
<feature type="compositionally biased region" description="Polar residues" evidence="22">
    <location>
        <begin position="462"/>
        <end position="471"/>
    </location>
</feature>
<dbReference type="InterPro" id="IPR000980">
    <property type="entry name" value="SH2"/>
</dbReference>
<comment type="subcellular location">
    <subcellularLocation>
        <location evidence="1">Cell projection</location>
    </subcellularLocation>
    <subcellularLocation>
        <location evidence="2">Cytoplasm</location>
    </subcellularLocation>
    <subcellularLocation>
        <location evidence="3">Membrane</location>
        <topology evidence="3">Lipid-anchor</topology>
    </subcellularLocation>
</comment>
<dbReference type="PROSITE" id="PS00107">
    <property type="entry name" value="PROTEIN_KINASE_ATP"/>
    <property type="match status" value="1"/>
</dbReference>
<feature type="region of interest" description="Disordered" evidence="22">
    <location>
        <begin position="940"/>
        <end position="1120"/>
    </location>
</feature>
<feature type="compositionally biased region" description="Polar residues" evidence="22">
    <location>
        <begin position="666"/>
        <end position="684"/>
    </location>
</feature>
<evidence type="ECO:0000256" key="7">
    <source>
        <dbReference type="ARBA" id="ARBA00022490"/>
    </source>
</evidence>
<dbReference type="CDD" id="cd09933">
    <property type="entry name" value="SH2_Src_family"/>
    <property type="match status" value="1"/>
</dbReference>
<protein>
    <recommendedName>
        <fullName evidence="5">non-specific protein-tyrosine kinase</fullName>
        <ecNumber evidence="5">2.7.10.2</ecNumber>
    </recommendedName>
</protein>
<feature type="compositionally biased region" description="Polar residues" evidence="22">
    <location>
        <begin position="1053"/>
        <end position="1062"/>
    </location>
</feature>
<keyword evidence="19" id="KW-0727">SH2 domain</keyword>
<evidence type="ECO:0000256" key="5">
    <source>
        <dbReference type="ARBA" id="ARBA00011903"/>
    </source>
</evidence>
<accession>A0A9D3N6N4</accession>
<keyword evidence="12 21" id="KW-0547">Nucleotide-binding</keyword>
<feature type="compositionally biased region" description="Acidic residues" evidence="22">
    <location>
        <begin position="2038"/>
        <end position="2059"/>
    </location>
</feature>
<feature type="compositionally biased region" description="Basic and acidic residues" evidence="22">
    <location>
        <begin position="1671"/>
        <end position="1688"/>
    </location>
</feature>
<dbReference type="InterPro" id="IPR036860">
    <property type="entry name" value="SH2_dom_sf"/>
</dbReference>
<evidence type="ECO:0000259" key="25">
    <source>
        <dbReference type="PROSITE" id="PS50011"/>
    </source>
</evidence>
<feature type="compositionally biased region" description="Polar residues" evidence="22">
    <location>
        <begin position="2148"/>
        <end position="2163"/>
    </location>
</feature>
<keyword evidence="15" id="KW-0829">Tyrosine-protein kinase</keyword>
<dbReference type="PROSITE" id="PS50002">
    <property type="entry name" value="SH3"/>
    <property type="match status" value="1"/>
</dbReference>
<dbReference type="InterPro" id="IPR036572">
    <property type="entry name" value="Doublecortin_dom_sf"/>
</dbReference>
<dbReference type="FunFam" id="1.10.510.10:FF:000553">
    <property type="entry name" value="Tyrosine-protein kinase"/>
    <property type="match status" value="1"/>
</dbReference>
<feature type="compositionally biased region" description="Basic and acidic residues" evidence="22">
    <location>
        <begin position="999"/>
        <end position="1019"/>
    </location>
</feature>
<dbReference type="EC" id="2.7.10.2" evidence="5"/>
<evidence type="ECO:0000256" key="12">
    <source>
        <dbReference type="ARBA" id="ARBA00022741"/>
    </source>
</evidence>
<dbReference type="SMART" id="SM00219">
    <property type="entry name" value="TyrKc"/>
    <property type="match status" value="1"/>
</dbReference>
<evidence type="ECO:0000259" key="26">
    <source>
        <dbReference type="PROSITE" id="PS50309"/>
    </source>
</evidence>
<keyword evidence="17" id="KW-0449">Lipoprotein</keyword>
<feature type="compositionally biased region" description="Polar residues" evidence="22">
    <location>
        <begin position="778"/>
        <end position="795"/>
    </location>
</feature>
<feature type="binding site" evidence="21">
    <location>
        <position position="2516"/>
    </location>
    <ligand>
        <name>ATP</name>
        <dbReference type="ChEBI" id="CHEBI:30616"/>
    </ligand>
</feature>
<evidence type="ECO:0000256" key="1">
    <source>
        <dbReference type="ARBA" id="ARBA00004316"/>
    </source>
</evidence>
<feature type="compositionally biased region" description="Polar residues" evidence="22">
    <location>
        <begin position="1099"/>
        <end position="1109"/>
    </location>
</feature>
<evidence type="ECO:0000256" key="17">
    <source>
        <dbReference type="ARBA" id="ARBA00023288"/>
    </source>
</evidence>
<sequence length="2751" mass="306371">MTSHKHSFQCFDAVVEKPSLTAGHKSTASSHSSTCTSTHLEQLENRRCSLCSESQQGKPVTSEVSGNQPASWYQPQSPSHQHTPRRPMQPEGDPVYGVAHHHRNHHHQHHTHRHRKRIVLVKNSNLSIQKTILLHRKPVHSLCVFMDDVSELMQCHIRKLYTLDGHRVDSVQSLLQGPSVLVCVGREPFHPLLLDSFQKNSEVKLPKLILKPQSSTCNEDQGYKKNVNFGLKSKKNIPPRSFPKPRDSMMDDDIEKRVLVNKDGSLSMEMKVRFRLLNDETLHCSTEIKKSSCTFNVSFPGQDNVDYPHCGHSESCSEAESLSASEAEDVYISKLCQKHLQEPHCQHCCTYCQEYDIWKNPALSEQETLRHIGSTSLNASSHKIKCKKESFDSVHTMSCEEYTEQVVEKATCIQHTVGERDNGDDTVQYCTISRCSSQSEVRSVSSKAKKAGCTDEKERPVSSKNLQQDEMSVQITQVSIEDERPLSVETNSSDILASLKEDEDKEENDLSPSNSRASQNNKENDEQTQNAVERPCSFTPCKPPESRNHSLSTRSSSIGSGCSVKSKTSRKAVVTNTQENVDQDENNTPSSTPCKWQNKQLTDVAIENGTSAEKLEAIDQSEDVFDENEVLETDMRALKSESDLSKTCDGISDDTVDQRNKKGRSSVRSTPSNSHTDLTTSNTHAADEQESVNVKDASEEENIEVTSHAMSVDSDTSESPIPKNKTEERGDDAQGENVAGVMTPKSNVSARSNRSRLSKVESKERKNAKLQKEERAQSVLSVHSSASTISKQSAISELLANGTEDQTEEVLPRALSSVSRSSQISDLETSELREVEDQVEDRSPSIMSVKSSISEASPVKLVKVPSVESISALSTKTNISVRSMTSKISEGTSDIDSRLLMERVPSAMSVKSDISVRSKTSNILDISPYDSEVVEDVKEYRAPSAKSNKSNTSSRSNTPMFLTAAPKAADILEEERLKSPSSVKSSKSSISLRSKKSKLRDEKDDNTAEKTEQMQDKDITSVTPSKPRDSETSEAMMEKSSDFEDNLEERAPSTVSTKSNTPRKSKMSEMLETDCSRNINDNKCDKNSTSSCRHSSSSLAQEGDNNNASELVPSILPSSSPTEVVSEWLKKIPLESALYDDGDEFHKNYEEEELLKMSGKVTTCERVNGSEGEADAAVIKPENEQLRVEEIENNESKEGDMKETTTDLANAENIQPYTCPDIPSSVQLMRILLSPKLERCNSLPEVSPVYGRKLSMSARGFLDSLVNLQLLDFDPNDVNGKAEKYNDLMNMLQSLWLCDTLDSVTIPQKNKFNNQLSNDEEFNVKSSSGVDINSSSQGSGKSSVIESTNLERQGIEILTNVQEIDTTEKAIETNSDSATPDIASRVRWTPENDVEENMQESNILSAVQDFTIKHDYSQREPSETASISNKSSGNDSNVNQKLTDHEEDTCLESPSSEQMAQLTEKVSQDPDPVWVLNLLNNIEKQFMTHYVNAMTEFKVRWNSNNNDQLDVMICELRDEVHKRIQASINNELRKIQGHVGRPRPPKESMSRESSILRRRRLNLNQSIDPAANTDNTEILMNEFSDQQNDDEYCPCDTCMKKKMISRPVFATEVPNSAPLMTDIELRKILHLKRNSTESKGIENKEQHIEDGNVSEDVLLQNVMKENMQAKSIEEKQNESDTSNDKGLENEYPQAVVGSKPQEIGKGGSSSSLEEDDSDAQPNESEQPQGNNTSRALEQESPVAGGKCLKTASADSTAEEENAQSGPEIPDDAMHEDVKTETTWTNMPEESDIAEAKKSESTDNEGRDATESAEEDMKKISKESGEYDFLDEGKICEPAEDGDVTEHDSADGANPMNDEAEKEEERDNDELHAKGKTTKAETTAYEEPAGSEPSEYRDKFYDDTSDRREMIKVKTVEGGETNNNVTAEDEETAGVKVADIGETSEAEAIEDDCESTEDAETNQAQIAEDTPDEETAEYGETPKAEIAVDGEISDDGIVDEVGADDAEESDMEEVDETTGAETAEDGEQEDNRRGNGQIGDDEIIDDEATTGTENEENEETAEAKTREDGEIADNGTTEDKDTADERETDDEELSEHEIAQNGKIAKETIEDWDQSDDSESLEYGETAGKVNGETHDMNINTHNKKTKANSEMLSINVNTPSVNTGESDEGGDEAEDETEPIVETDGIAYGMKIPATQPTKWSPHTADIKMNSTVKVYPSSEDGAEADGEDSDTEEAPSTVMNGVSLPLSSDGGRLAQFALERLFTSRMGCICSGENKHKERQYVNNNSASNNSHQRTHGQRGANSDEDIVIAQHDFNPTNESDLPFKKGEKLKIIHENGDWWLAKSLVTGNEGYIPCTYVARAHTLEVENWFFKNLSRRETERLLLAPGNRVGSFLVRESETTPGAFSLSVRDLAPEHGDVVKHYKIRTLDKGGYYISPSLTFSSLQELIQHYTRSADGLCQRLGSPCRSAAPQRPWGQDEWEIPRETLKMVKKLGAGQFGEVWMGYYKNNQKVAIKTLKEGSMEPEAFLQEANLMKKLQHERLVKLHAVVTKEPILIITEYMANGSLLDFLKTEDGRKLKLPKLIDMAAQIAEGMAYIERKNYIHRDLRAANILVSETLHCKIADFGLARIIETEYTAQEGAKFPIKWTAPEAINFGTFTIKSDVWSFGILMTEIITYGRVPYPGMTNPEVIRNLDKMYRMPCPDDCPEELYTIMLACWREKSEDRPTFEYLQHTLNDYYIATEGQYEMQP</sequence>
<evidence type="ECO:0000256" key="2">
    <source>
        <dbReference type="ARBA" id="ARBA00004496"/>
    </source>
</evidence>
<dbReference type="SUPFAM" id="SSF56112">
    <property type="entry name" value="Protein kinase-like (PK-like)"/>
    <property type="match status" value="1"/>
</dbReference>
<dbReference type="Proteomes" id="UP000824219">
    <property type="component" value="Linkage Group LG25"/>
</dbReference>
<feature type="compositionally biased region" description="Low complexity" evidence="22">
    <location>
        <begin position="1088"/>
        <end position="1098"/>
    </location>
</feature>
<dbReference type="PRINTS" id="PR00401">
    <property type="entry name" value="SH2DOMAIN"/>
</dbReference>
<dbReference type="Pfam" id="PF07714">
    <property type="entry name" value="PK_Tyr_Ser-Thr"/>
    <property type="match status" value="1"/>
</dbReference>
<evidence type="ECO:0000256" key="6">
    <source>
        <dbReference type="ARBA" id="ARBA00022443"/>
    </source>
</evidence>
<feature type="compositionally biased region" description="Basic and acidic residues" evidence="22">
    <location>
        <begin position="1862"/>
        <end position="1872"/>
    </location>
</feature>
<dbReference type="InterPro" id="IPR020635">
    <property type="entry name" value="Tyr_kinase_cat_dom"/>
</dbReference>
<dbReference type="Pfam" id="PF00017">
    <property type="entry name" value="SH2"/>
    <property type="match status" value="1"/>
</dbReference>
<dbReference type="Gene3D" id="1.10.510.10">
    <property type="entry name" value="Transferase(Phosphotransferase) domain 1"/>
    <property type="match status" value="1"/>
</dbReference>
<dbReference type="PANTHER" id="PTHR23005:SF3">
    <property type="entry name" value="RETINITIS PIGMENTOSA 1-LIKE 1 PROTEIN"/>
    <property type="match status" value="1"/>
</dbReference>
<feature type="region of interest" description="Disordered" evidence="22">
    <location>
        <begin position="1669"/>
        <end position="2176"/>
    </location>
</feature>
<organism evidence="27 28">
    <name type="scientific">Hemibagrus wyckioides</name>
    <dbReference type="NCBI Taxonomy" id="337641"/>
    <lineage>
        <taxon>Eukaryota</taxon>
        <taxon>Metazoa</taxon>
        <taxon>Chordata</taxon>
        <taxon>Craniata</taxon>
        <taxon>Vertebrata</taxon>
        <taxon>Euteleostomi</taxon>
        <taxon>Actinopterygii</taxon>
        <taxon>Neopterygii</taxon>
        <taxon>Teleostei</taxon>
        <taxon>Ostariophysi</taxon>
        <taxon>Siluriformes</taxon>
        <taxon>Bagridae</taxon>
        <taxon>Hemibagrus</taxon>
    </lineage>
</organism>
<reference evidence="27 28" key="1">
    <citation type="submission" date="2021-06" db="EMBL/GenBank/DDBJ databases">
        <title>Chromosome-level genome assembly of the red-tail catfish (Hemibagrus wyckioides).</title>
        <authorList>
            <person name="Shao F."/>
        </authorList>
    </citation>
    <scope>NUCLEOTIDE SEQUENCE [LARGE SCALE GENOMIC DNA]</scope>
    <source>
        <strain evidence="27">EC202008001</strain>
        <tissue evidence="27">Blood</tissue>
    </source>
</reference>
<feature type="domain" description="SH2" evidence="23">
    <location>
        <begin position="2370"/>
        <end position="2467"/>
    </location>
</feature>
<dbReference type="GO" id="GO:0005524">
    <property type="term" value="F:ATP binding"/>
    <property type="evidence" value="ECO:0007669"/>
    <property type="project" value="UniProtKB-UniRule"/>
</dbReference>
<feature type="compositionally biased region" description="Polar residues" evidence="22">
    <location>
        <begin position="704"/>
        <end position="719"/>
    </location>
</feature>
<dbReference type="SMART" id="SM00252">
    <property type="entry name" value="SH2"/>
    <property type="match status" value="1"/>
</dbReference>
<dbReference type="SUPFAM" id="SSF89837">
    <property type="entry name" value="Doublecortin (DC)"/>
    <property type="match status" value="1"/>
</dbReference>
<dbReference type="PROSITE" id="PS00109">
    <property type="entry name" value="PROTEIN_KINASE_TYR"/>
    <property type="match status" value="1"/>
</dbReference>
<dbReference type="GO" id="GO:0060041">
    <property type="term" value="P:retina development in camera-type eye"/>
    <property type="evidence" value="ECO:0007669"/>
    <property type="project" value="TreeGrafter"/>
</dbReference>
<dbReference type="FunFam" id="3.30.200.20:FF:000036">
    <property type="entry name" value="Tyrosine-protein kinase"/>
    <property type="match status" value="1"/>
</dbReference>
<feature type="compositionally biased region" description="Basic and acidic residues" evidence="22">
    <location>
        <begin position="452"/>
        <end position="461"/>
    </location>
</feature>
<feature type="compositionally biased region" description="Basic and acidic residues" evidence="22">
    <location>
        <begin position="758"/>
        <end position="776"/>
    </location>
</feature>
<dbReference type="OrthoDB" id="4062651at2759"/>
<dbReference type="SUPFAM" id="SSF50044">
    <property type="entry name" value="SH3-domain"/>
    <property type="match status" value="1"/>
</dbReference>
<dbReference type="InterPro" id="IPR000719">
    <property type="entry name" value="Prot_kinase_dom"/>
</dbReference>
<evidence type="ECO:0000256" key="14">
    <source>
        <dbReference type="ARBA" id="ARBA00022840"/>
    </source>
</evidence>
<feature type="compositionally biased region" description="Polar residues" evidence="22">
    <location>
        <begin position="1423"/>
        <end position="1440"/>
    </location>
</feature>
<feature type="compositionally biased region" description="Acidic residues" evidence="22">
    <location>
        <begin position="2221"/>
        <end position="2234"/>
    </location>
</feature>
<dbReference type="GO" id="GO:0035082">
    <property type="term" value="P:axoneme assembly"/>
    <property type="evidence" value="ECO:0007669"/>
    <property type="project" value="TreeGrafter"/>
</dbReference>
<dbReference type="Gene3D" id="3.10.20.230">
    <property type="entry name" value="Doublecortin domain"/>
    <property type="match status" value="1"/>
</dbReference>
<feature type="compositionally biased region" description="Acidic residues" evidence="22">
    <location>
        <begin position="2165"/>
        <end position="2176"/>
    </location>
</feature>
<comment type="caution">
    <text evidence="27">The sequence shown here is derived from an EMBL/GenBank/DDBJ whole genome shotgun (WGS) entry which is preliminary data.</text>
</comment>
<dbReference type="Gene3D" id="2.30.30.40">
    <property type="entry name" value="SH3 Domains"/>
    <property type="match status" value="1"/>
</dbReference>
<evidence type="ECO:0000256" key="10">
    <source>
        <dbReference type="ARBA" id="ARBA00022707"/>
    </source>
</evidence>
<evidence type="ECO:0000256" key="9">
    <source>
        <dbReference type="ARBA" id="ARBA00022679"/>
    </source>
</evidence>
<dbReference type="PANTHER" id="PTHR23005">
    <property type="entry name" value="RETINITIS PIGMENTOSA 1 PROTEIN"/>
    <property type="match status" value="1"/>
</dbReference>
<feature type="compositionally biased region" description="Low complexity" evidence="22">
    <location>
        <begin position="1334"/>
        <end position="1343"/>
    </location>
</feature>
<keyword evidence="11" id="KW-0677">Repeat</keyword>
<feature type="region of interest" description="Disordered" evidence="22">
    <location>
        <begin position="2216"/>
        <end position="2244"/>
    </location>
</feature>
<dbReference type="Pfam" id="PF03607">
    <property type="entry name" value="DCX"/>
    <property type="match status" value="1"/>
</dbReference>
<comment type="catalytic activity">
    <reaction evidence="18">
        <text>L-tyrosyl-[protein] + ATP = O-phospho-L-tyrosyl-[protein] + ADP + H(+)</text>
        <dbReference type="Rhea" id="RHEA:10596"/>
        <dbReference type="Rhea" id="RHEA-COMP:10136"/>
        <dbReference type="Rhea" id="RHEA-COMP:20101"/>
        <dbReference type="ChEBI" id="CHEBI:15378"/>
        <dbReference type="ChEBI" id="CHEBI:30616"/>
        <dbReference type="ChEBI" id="CHEBI:46858"/>
        <dbReference type="ChEBI" id="CHEBI:61978"/>
        <dbReference type="ChEBI" id="CHEBI:456216"/>
        <dbReference type="EC" id="2.7.10.2"/>
    </reaction>
</comment>
<dbReference type="InterPro" id="IPR001452">
    <property type="entry name" value="SH3_domain"/>
</dbReference>
<evidence type="ECO:0000256" key="4">
    <source>
        <dbReference type="ARBA" id="ARBA00005354"/>
    </source>
</evidence>
<feature type="compositionally biased region" description="Basic and acidic residues" evidence="22">
    <location>
        <begin position="1793"/>
        <end position="1836"/>
    </location>
</feature>
<feature type="compositionally biased region" description="Polar residues" evidence="22">
    <location>
        <begin position="1719"/>
        <end position="1735"/>
    </location>
</feature>
<feature type="compositionally biased region" description="Basic residues" evidence="22">
    <location>
        <begin position="99"/>
        <end position="115"/>
    </location>
</feature>
<keyword evidence="13" id="KW-0418">Kinase</keyword>
<comment type="similarity">
    <text evidence="4">Belongs to the protein kinase superfamily. CAMK Ser/Thr protein kinase family. CaMK subfamily.</text>
</comment>
<keyword evidence="9" id="KW-0808">Transferase</keyword>
<evidence type="ECO:0000256" key="8">
    <source>
        <dbReference type="ARBA" id="ARBA00022553"/>
    </source>
</evidence>
<dbReference type="PRINTS" id="PR00109">
    <property type="entry name" value="TYRKINASE"/>
</dbReference>
<dbReference type="InterPro" id="IPR017441">
    <property type="entry name" value="Protein_kinase_ATP_BS"/>
</dbReference>
<feature type="compositionally biased region" description="Low complexity" evidence="22">
    <location>
        <begin position="549"/>
        <end position="566"/>
    </location>
</feature>
<feature type="domain" description="Protein kinase" evidence="25">
    <location>
        <begin position="2488"/>
        <end position="2740"/>
    </location>
</feature>
<dbReference type="Pfam" id="PF00018">
    <property type="entry name" value="SH3_1"/>
    <property type="match status" value="1"/>
</dbReference>
<evidence type="ECO:0000256" key="13">
    <source>
        <dbReference type="ARBA" id="ARBA00022777"/>
    </source>
</evidence>
<dbReference type="InterPro" id="IPR011009">
    <property type="entry name" value="Kinase-like_dom_sf"/>
</dbReference>
<evidence type="ECO:0000256" key="21">
    <source>
        <dbReference type="PROSITE-ProRule" id="PRU10141"/>
    </source>
</evidence>
<dbReference type="PROSITE" id="PS50011">
    <property type="entry name" value="PROTEIN_KINASE_DOM"/>
    <property type="match status" value="1"/>
</dbReference>
<dbReference type="PROSITE" id="PS50309">
    <property type="entry name" value="DC"/>
    <property type="match status" value="1"/>
</dbReference>
<feature type="compositionally biased region" description="Basic and acidic residues" evidence="22">
    <location>
        <begin position="1893"/>
        <end position="1916"/>
    </location>
</feature>
<evidence type="ECO:0000256" key="22">
    <source>
        <dbReference type="SAM" id="MobiDB-lite"/>
    </source>
</evidence>
<feature type="region of interest" description="Disordered" evidence="22">
    <location>
        <begin position="1417"/>
        <end position="1440"/>
    </location>
</feature>
<dbReference type="InterPro" id="IPR001245">
    <property type="entry name" value="Ser-Thr/Tyr_kinase_cat_dom"/>
</dbReference>
<dbReference type="SMART" id="SM00326">
    <property type="entry name" value="SH3"/>
    <property type="match status" value="1"/>
</dbReference>
<keyword evidence="14 21" id="KW-0067">ATP-binding</keyword>
<evidence type="ECO:0000256" key="18">
    <source>
        <dbReference type="ARBA" id="ARBA00051245"/>
    </source>
</evidence>
<evidence type="ECO:0000256" key="16">
    <source>
        <dbReference type="ARBA" id="ARBA00023273"/>
    </source>
</evidence>
<dbReference type="SUPFAM" id="SSF55550">
    <property type="entry name" value="SH2 domain"/>
    <property type="match status" value="1"/>
</dbReference>
<dbReference type="GO" id="GO:0005930">
    <property type="term" value="C:axoneme"/>
    <property type="evidence" value="ECO:0007669"/>
    <property type="project" value="TreeGrafter"/>
</dbReference>
<evidence type="ECO:0000256" key="11">
    <source>
        <dbReference type="ARBA" id="ARBA00022737"/>
    </source>
</evidence>
<keyword evidence="7" id="KW-0963">Cytoplasm</keyword>
<feature type="compositionally biased region" description="Basic and acidic residues" evidence="22">
    <location>
        <begin position="830"/>
        <end position="843"/>
    </location>
</feature>
<feature type="compositionally biased region" description="Low complexity" evidence="22">
    <location>
        <begin position="942"/>
        <end position="959"/>
    </location>
</feature>
<keyword evidence="8" id="KW-0597">Phosphoprotein</keyword>
<evidence type="ECO:0000259" key="24">
    <source>
        <dbReference type="PROSITE" id="PS50002"/>
    </source>
</evidence>
<feature type="compositionally biased region" description="Basic and acidic residues" evidence="22">
    <location>
        <begin position="1026"/>
        <end position="1042"/>
    </location>
</feature>
<feature type="region of interest" description="Disordered" evidence="22">
    <location>
        <begin position="1326"/>
        <end position="1347"/>
    </location>
</feature>
<gene>
    <name evidence="27" type="ORF">KOW79_020171</name>
</gene>
<feature type="region of interest" description="Disordered" evidence="22">
    <location>
        <begin position="446"/>
        <end position="471"/>
    </location>
</feature>
<feature type="region of interest" description="Disordered" evidence="22">
    <location>
        <begin position="498"/>
        <end position="846"/>
    </location>
</feature>
<evidence type="ECO:0000256" key="19">
    <source>
        <dbReference type="PROSITE-ProRule" id="PRU00191"/>
    </source>
</evidence>
<feature type="compositionally biased region" description="Basic and acidic residues" evidence="22">
    <location>
        <begin position="633"/>
        <end position="646"/>
    </location>
</feature>
<feature type="region of interest" description="Disordered" evidence="22">
    <location>
        <begin position="54"/>
        <end position="115"/>
    </location>
</feature>
<name>A0A9D3N6N4_9TELE</name>
<feature type="compositionally biased region" description="Low complexity" evidence="22">
    <location>
        <begin position="979"/>
        <end position="992"/>
    </location>
</feature>
<feature type="compositionally biased region" description="Polar residues" evidence="22">
    <location>
        <begin position="816"/>
        <end position="827"/>
    </location>
</feature>
<feature type="compositionally biased region" description="Acidic residues" evidence="22">
    <location>
        <begin position="2109"/>
        <end position="2121"/>
    </location>
</feature>
<evidence type="ECO:0000259" key="23">
    <source>
        <dbReference type="PROSITE" id="PS50001"/>
    </source>
</evidence>
<keyword evidence="16" id="KW-0966">Cell projection</keyword>
<dbReference type="GO" id="GO:0035556">
    <property type="term" value="P:intracellular signal transduction"/>
    <property type="evidence" value="ECO:0007669"/>
    <property type="project" value="InterPro"/>
</dbReference>
<dbReference type="Gene3D" id="3.30.505.10">
    <property type="entry name" value="SH2 domain"/>
    <property type="match status" value="1"/>
</dbReference>
<feature type="compositionally biased region" description="Polar residues" evidence="22">
    <location>
        <begin position="574"/>
        <end position="601"/>
    </location>
</feature>
<dbReference type="GO" id="GO:0004715">
    <property type="term" value="F:non-membrane spanning protein tyrosine kinase activity"/>
    <property type="evidence" value="ECO:0007669"/>
    <property type="project" value="UniProtKB-EC"/>
</dbReference>
<dbReference type="PROSITE" id="PS50001">
    <property type="entry name" value="SH2"/>
    <property type="match status" value="1"/>
</dbReference>
<feature type="domain" description="Doublecortin" evidence="26">
    <location>
        <begin position="116"/>
        <end position="195"/>
    </location>
</feature>
<dbReference type="CDD" id="cd05067">
    <property type="entry name" value="PTKc_Lck_Blk"/>
    <property type="match status" value="1"/>
</dbReference>
<feature type="compositionally biased region" description="Acidic residues" evidence="22">
    <location>
        <begin position="1941"/>
        <end position="1959"/>
    </location>
</feature>
<dbReference type="GO" id="GO:0042461">
    <property type="term" value="P:photoreceptor cell development"/>
    <property type="evidence" value="ECO:0007669"/>
    <property type="project" value="TreeGrafter"/>
</dbReference>
<dbReference type="CDD" id="cd12009">
    <property type="entry name" value="SH3_Blk"/>
    <property type="match status" value="1"/>
</dbReference>
<dbReference type="GO" id="GO:0016020">
    <property type="term" value="C:membrane"/>
    <property type="evidence" value="ECO:0007669"/>
    <property type="project" value="UniProtKB-SubCell"/>
</dbReference>
<dbReference type="InterPro" id="IPR003533">
    <property type="entry name" value="Doublecortin_dom"/>
</dbReference>
<feature type="compositionally biased region" description="Polar residues" evidence="22">
    <location>
        <begin position="510"/>
        <end position="531"/>
    </location>
</feature>
<evidence type="ECO:0000256" key="3">
    <source>
        <dbReference type="ARBA" id="ARBA00004635"/>
    </source>
</evidence>
<feature type="domain" description="SH3" evidence="24">
    <location>
        <begin position="2304"/>
        <end position="2364"/>
    </location>
</feature>
<dbReference type="InterPro" id="IPR008266">
    <property type="entry name" value="Tyr_kinase_AS"/>
</dbReference>
<dbReference type="InterPro" id="IPR036028">
    <property type="entry name" value="SH3-like_dom_sf"/>
</dbReference>
<dbReference type="EMBL" id="JAHKSW010000025">
    <property type="protein sequence ID" value="KAG7316630.1"/>
    <property type="molecule type" value="Genomic_DNA"/>
</dbReference>
<evidence type="ECO:0000256" key="20">
    <source>
        <dbReference type="PROSITE-ProRule" id="PRU00192"/>
    </source>
</evidence>
<feature type="compositionally biased region" description="Polar residues" evidence="22">
    <location>
        <begin position="54"/>
        <end position="81"/>
    </location>
</feature>
<dbReference type="Gene3D" id="3.30.200.20">
    <property type="entry name" value="Phosphorylase Kinase, domain 1"/>
    <property type="match status" value="1"/>
</dbReference>
<feature type="compositionally biased region" description="Acidic residues" evidence="22">
    <location>
        <begin position="619"/>
        <end position="632"/>
    </location>
</feature>
<keyword evidence="6 20" id="KW-0728">SH3 domain</keyword>
<feature type="compositionally biased region" description="Acidic residues" evidence="22">
    <location>
        <begin position="1990"/>
        <end position="2027"/>
    </location>
</feature>
<dbReference type="SMART" id="SM00537">
    <property type="entry name" value="DCX"/>
    <property type="match status" value="1"/>
</dbReference>
<evidence type="ECO:0000313" key="28">
    <source>
        <dbReference type="Proteomes" id="UP000824219"/>
    </source>
</evidence>